<reference evidence="2" key="2">
    <citation type="submission" date="2015-03" db="UniProtKB">
        <authorList>
            <consortium name="EnsemblPlants"/>
        </authorList>
    </citation>
    <scope>IDENTIFICATION</scope>
</reference>
<keyword evidence="3" id="KW-1185">Reference proteome</keyword>
<feature type="compositionally biased region" description="Polar residues" evidence="1">
    <location>
        <begin position="163"/>
        <end position="187"/>
    </location>
</feature>
<protein>
    <submittedName>
        <fullName evidence="2">Uncharacterized protein</fullName>
    </submittedName>
</protein>
<accession>A0A0D3AMU9</accession>
<name>A0A0D3AMU9_BRAOL</name>
<feature type="compositionally biased region" description="Basic and acidic residues" evidence="1">
    <location>
        <begin position="191"/>
        <end position="211"/>
    </location>
</feature>
<dbReference type="EnsemblPlants" id="Bo2g048090.1">
    <property type="protein sequence ID" value="Bo2g048090.1"/>
    <property type="gene ID" value="Bo2g048090"/>
</dbReference>
<dbReference type="Gramene" id="Bo2g048090.1">
    <property type="protein sequence ID" value="Bo2g048090.1"/>
    <property type="gene ID" value="Bo2g048090"/>
</dbReference>
<feature type="compositionally biased region" description="Basic and acidic residues" evidence="1">
    <location>
        <begin position="1"/>
        <end position="10"/>
    </location>
</feature>
<evidence type="ECO:0000313" key="3">
    <source>
        <dbReference type="Proteomes" id="UP000032141"/>
    </source>
</evidence>
<feature type="region of interest" description="Disordered" evidence="1">
    <location>
        <begin position="145"/>
        <end position="211"/>
    </location>
</feature>
<dbReference type="Proteomes" id="UP000032141">
    <property type="component" value="Chromosome C2"/>
</dbReference>
<proteinExistence type="predicted"/>
<feature type="region of interest" description="Disordered" evidence="1">
    <location>
        <begin position="1"/>
        <end position="24"/>
    </location>
</feature>
<dbReference type="HOGENOM" id="CLU_017414_0_0_1"/>
<dbReference type="AlphaFoldDB" id="A0A0D3AMU9"/>
<organism evidence="2 3">
    <name type="scientific">Brassica oleracea var. oleracea</name>
    <dbReference type="NCBI Taxonomy" id="109376"/>
    <lineage>
        <taxon>Eukaryota</taxon>
        <taxon>Viridiplantae</taxon>
        <taxon>Streptophyta</taxon>
        <taxon>Embryophyta</taxon>
        <taxon>Tracheophyta</taxon>
        <taxon>Spermatophyta</taxon>
        <taxon>Magnoliopsida</taxon>
        <taxon>eudicotyledons</taxon>
        <taxon>Gunneridae</taxon>
        <taxon>Pentapetalae</taxon>
        <taxon>rosids</taxon>
        <taxon>malvids</taxon>
        <taxon>Brassicales</taxon>
        <taxon>Brassicaceae</taxon>
        <taxon>Brassiceae</taxon>
        <taxon>Brassica</taxon>
    </lineage>
</organism>
<reference evidence="2 3" key="1">
    <citation type="journal article" date="2014" name="Genome Biol.">
        <title>Transcriptome and methylome profiling reveals relics of genome dominance in the mesopolyploid Brassica oleracea.</title>
        <authorList>
            <person name="Parkin I.A."/>
            <person name="Koh C."/>
            <person name="Tang H."/>
            <person name="Robinson S.J."/>
            <person name="Kagale S."/>
            <person name="Clarke W.E."/>
            <person name="Town C.D."/>
            <person name="Nixon J."/>
            <person name="Krishnakumar V."/>
            <person name="Bidwell S.L."/>
            <person name="Denoeud F."/>
            <person name="Belcram H."/>
            <person name="Links M.G."/>
            <person name="Just J."/>
            <person name="Clarke C."/>
            <person name="Bender T."/>
            <person name="Huebert T."/>
            <person name="Mason A.S."/>
            <person name="Pires J.C."/>
            <person name="Barker G."/>
            <person name="Moore J."/>
            <person name="Walley P.G."/>
            <person name="Manoli S."/>
            <person name="Batley J."/>
            <person name="Edwards D."/>
            <person name="Nelson M.N."/>
            <person name="Wang X."/>
            <person name="Paterson A.H."/>
            <person name="King G."/>
            <person name="Bancroft I."/>
            <person name="Chalhoub B."/>
            <person name="Sharpe A.G."/>
        </authorList>
    </citation>
    <scope>NUCLEOTIDE SEQUENCE</scope>
    <source>
        <strain evidence="2 3">cv. TO1000</strain>
    </source>
</reference>
<dbReference type="eggNOG" id="ENOG502T1N5">
    <property type="taxonomic scope" value="Eukaryota"/>
</dbReference>
<evidence type="ECO:0000313" key="2">
    <source>
        <dbReference type="EnsemblPlants" id="Bo2g048090.1"/>
    </source>
</evidence>
<sequence>MASIDRHQPDEIDGQPADSIDLHPHSIIDLHTPEIVDRHSSLEELPGYIVELEPVDKRVQESEASRNTDSKHLRPLICAEEAAEVHKRVKKIHDPVKFVVPCAVVKVEFPIPPDKGVHHNSYNDVLDDHQQVGASQRGLRFKDKVDKGPTEATSVDPDRIPSNDATYAISNDINKPTSIDATTSPSIDTGRVSEQKEFDVCGKLRDGDTTT</sequence>
<evidence type="ECO:0000256" key="1">
    <source>
        <dbReference type="SAM" id="MobiDB-lite"/>
    </source>
</evidence>
<dbReference type="OMA" id="HITCEKA"/>